<gene>
    <name evidence="2" type="ORF">UV02_C0048G0002</name>
</gene>
<sequence>MNDKKFLKLAIEQSDLSIKQGLFPVGALVVLGNEVIASETSDSYPGYNHAECKAIDNAFQKIGKLTDATLYASMEPCLMCLARTYWSGVRRIVYAISRNSLSHKYYEGLQDNRKVIEGLNESVEYLQIIDLESEALKIVWTWEER</sequence>
<comment type="caution">
    <text evidence="2">The sequence shown here is derived from an EMBL/GenBank/DDBJ whole genome shotgun (WGS) entry which is preliminary data.</text>
</comment>
<dbReference type="GO" id="GO:0002100">
    <property type="term" value="P:tRNA wobble adenosine to inosine editing"/>
    <property type="evidence" value="ECO:0007669"/>
    <property type="project" value="TreeGrafter"/>
</dbReference>
<evidence type="ECO:0000313" key="2">
    <source>
        <dbReference type="EMBL" id="KKS40050.1"/>
    </source>
</evidence>
<dbReference type="AlphaFoldDB" id="A0A0G0YTT7"/>
<proteinExistence type="predicted"/>
<dbReference type="SUPFAM" id="SSF53927">
    <property type="entry name" value="Cytidine deaminase-like"/>
    <property type="match status" value="1"/>
</dbReference>
<dbReference type="PROSITE" id="PS51747">
    <property type="entry name" value="CYT_DCMP_DEAMINASES_2"/>
    <property type="match status" value="1"/>
</dbReference>
<accession>A0A0G0YTT7</accession>
<dbReference type="CDD" id="cd01285">
    <property type="entry name" value="nucleoside_deaminase"/>
    <property type="match status" value="1"/>
</dbReference>
<evidence type="ECO:0000259" key="1">
    <source>
        <dbReference type="PROSITE" id="PS51747"/>
    </source>
</evidence>
<protein>
    <submittedName>
        <fullName evidence="2">Zinc-binding domain protein</fullName>
    </submittedName>
</protein>
<dbReference type="Gene3D" id="3.40.140.10">
    <property type="entry name" value="Cytidine Deaminase, domain 2"/>
    <property type="match status" value="1"/>
</dbReference>
<dbReference type="Proteomes" id="UP000034516">
    <property type="component" value="Unassembled WGS sequence"/>
</dbReference>
<name>A0A0G0YTT7_9BACT</name>
<dbReference type="PANTHER" id="PTHR11079">
    <property type="entry name" value="CYTOSINE DEAMINASE FAMILY MEMBER"/>
    <property type="match status" value="1"/>
</dbReference>
<reference evidence="2 3" key="1">
    <citation type="journal article" date="2015" name="Nature">
        <title>rRNA introns, odd ribosomes, and small enigmatic genomes across a large radiation of phyla.</title>
        <authorList>
            <person name="Brown C.T."/>
            <person name="Hug L.A."/>
            <person name="Thomas B.C."/>
            <person name="Sharon I."/>
            <person name="Castelle C.J."/>
            <person name="Singh A."/>
            <person name="Wilkins M.J."/>
            <person name="Williams K.H."/>
            <person name="Banfield J.F."/>
        </authorList>
    </citation>
    <scope>NUCLEOTIDE SEQUENCE [LARGE SCALE GENOMIC DNA]</scope>
</reference>
<dbReference type="PANTHER" id="PTHR11079:SF202">
    <property type="entry name" value="TRNA-SPECIFIC ADENOSINE DEAMINASE"/>
    <property type="match status" value="1"/>
</dbReference>
<dbReference type="InterPro" id="IPR016193">
    <property type="entry name" value="Cytidine_deaminase-like"/>
</dbReference>
<evidence type="ECO:0000313" key="3">
    <source>
        <dbReference type="Proteomes" id="UP000034516"/>
    </source>
</evidence>
<dbReference type="GO" id="GO:0052717">
    <property type="term" value="F:tRNA-specific adenosine-34 deaminase activity"/>
    <property type="evidence" value="ECO:0007669"/>
    <property type="project" value="TreeGrafter"/>
</dbReference>
<organism evidence="2 3">
    <name type="scientific">Candidatus Kuenenbacteria bacterium GW2011_GWA2_42_15</name>
    <dbReference type="NCBI Taxonomy" id="1618677"/>
    <lineage>
        <taxon>Bacteria</taxon>
        <taxon>Candidatus Kueneniibacteriota</taxon>
    </lineage>
</organism>
<dbReference type="InterPro" id="IPR002125">
    <property type="entry name" value="CMP_dCMP_dom"/>
</dbReference>
<dbReference type="EMBL" id="LCCW01000048">
    <property type="protein sequence ID" value="KKS40050.1"/>
    <property type="molecule type" value="Genomic_DNA"/>
</dbReference>
<feature type="domain" description="CMP/dCMP-type deaminase" evidence="1">
    <location>
        <begin position="1"/>
        <end position="119"/>
    </location>
</feature>
<dbReference type="Pfam" id="PF00383">
    <property type="entry name" value="dCMP_cyt_deam_1"/>
    <property type="match status" value="1"/>
</dbReference>